<keyword evidence="2" id="KW-1185">Reference proteome</keyword>
<evidence type="ECO:0000313" key="2">
    <source>
        <dbReference type="Proteomes" id="UP001233999"/>
    </source>
</evidence>
<comment type="caution">
    <text evidence="1">The sequence shown here is derived from an EMBL/GenBank/DDBJ whole genome shotgun (WGS) entry which is preliminary data.</text>
</comment>
<dbReference type="Proteomes" id="UP001233999">
    <property type="component" value="Unassembled WGS sequence"/>
</dbReference>
<organism evidence="1 2">
    <name type="scientific">Diploptera punctata</name>
    <name type="common">Pacific beetle cockroach</name>
    <dbReference type="NCBI Taxonomy" id="6984"/>
    <lineage>
        <taxon>Eukaryota</taxon>
        <taxon>Metazoa</taxon>
        <taxon>Ecdysozoa</taxon>
        <taxon>Arthropoda</taxon>
        <taxon>Hexapoda</taxon>
        <taxon>Insecta</taxon>
        <taxon>Pterygota</taxon>
        <taxon>Neoptera</taxon>
        <taxon>Polyneoptera</taxon>
        <taxon>Dictyoptera</taxon>
        <taxon>Blattodea</taxon>
        <taxon>Blaberoidea</taxon>
        <taxon>Blaberidae</taxon>
        <taxon>Diplopterinae</taxon>
        <taxon>Diploptera</taxon>
    </lineage>
</organism>
<name>A0AAD8AJS4_DIPPU</name>
<accession>A0AAD8AJS4</accession>
<reference evidence="1" key="1">
    <citation type="journal article" date="2023" name="IScience">
        <title>Live-bearing cockroach genome reveals convergent evolutionary mechanisms linked to viviparity in insects and beyond.</title>
        <authorList>
            <person name="Fouks B."/>
            <person name="Harrison M.C."/>
            <person name="Mikhailova A.A."/>
            <person name="Marchal E."/>
            <person name="English S."/>
            <person name="Carruthers M."/>
            <person name="Jennings E.C."/>
            <person name="Chiamaka E.L."/>
            <person name="Frigard R.A."/>
            <person name="Pippel M."/>
            <person name="Attardo G.M."/>
            <person name="Benoit J.B."/>
            <person name="Bornberg-Bauer E."/>
            <person name="Tobe S.S."/>
        </authorList>
    </citation>
    <scope>NUCLEOTIDE SEQUENCE</scope>
    <source>
        <strain evidence="1">Stay&amp;Tobe</strain>
    </source>
</reference>
<reference evidence="1" key="2">
    <citation type="submission" date="2023-05" db="EMBL/GenBank/DDBJ databases">
        <authorList>
            <person name="Fouks B."/>
        </authorList>
    </citation>
    <scope>NUCLEOTIDE SEQUENCE</scope>
    <source>
        <strain evidence="1">Stay&amp;Tobe</strain>
        <tissue evidence="1">Testes</tissue>
    </source>
</reference>
<evidence type="ECO:0000313" key="1">
    <source>
        <dbReference type="EMBL" id="KAJ9599417.1"/>
    </source>
</evidence>
<feature type="non-terminal residue" evidence="1">
    <location>
        <position position="1"/>
    </location>
</feature>
<protein>
    <submittedName>
        <fullName evidence="1">Uncharacterized protein</fullName>
    </submittedName>
</protein>
<gene>
    <name evidence="1" type="ORF">L9F63_010108</name>
</gene>
<dbReference type="EMBL" id="JASPKZ010000812">
    <property type="protein sequence ID" value="KAJ9599417.1"/>
    <property type="molecule type" value="Genomic_DNA"/>
</dbReference>
<proteinExistence type="predicted"/>
<feature type="non-terminal residue" evidence="1">
    <location>
        <position position="62"/>
    </location>
</feature>
<dbReference type="AlphaFoldDB" id="A0AAD8AJS4"/>
<sequence>RAINLWKVRGGCCHYARRARKLASAHWLPWTIREVSSLCPHPKTSHEVGMKTLVMLDEQGGK</sequence>